<name>A0ABY4AMY8_9BURK</name>
<keyword evidence="2" id="KW-1185">Reference proteome</keyword>
<accession>A0ABY4AMY8</accession>
<dbReference type="EMBL" id="CP063982">
    <property type="protein sequence ID" value="UOD51398.1"/>
    <property type="molecule type" value="Genomic_DNA"/>
</dbReference>
<gene>
    <name evidence="1" type="ORF">DHf2319_06100</name>
</gene>
<evidence type="ECO:0000313" key="1">
    <source>
        <dbReference type="EMBL" id="UOD51398.1"/>
    </source>
</evidence>
<evidence type="ECO:0000313" key="2">
    <source>
        <dbReference type="Proteomes" id="UP000831607"/>
    </source>
</evidence>
<dbReference type="RefSeq" id="WP_243479864.1">
    <property type="nucleotide sequence ID" value="NZ_CP063982.1"/>
</dbReference>
<sequence>MRKQYDFSKAGPNLYARRLKKTVTIRIDDSSLDYFKRMAEESGIPYQTLINMYLRDCAATGRKLNIDWN</sequence>
<organism evidence="1 2">
    <name type="scientific">Orrella daihaiensis</name>
    <dbReference type="NCBI Taxonomy" id="2782176"/>
    <lineage>
        <taxon>Bacteria</taxon>
        <taxon>Pseudomonadati</taxon>
        <taxon>Pseudomonadota</taxon>
        <taxon>Betaproteobacteria</taxon>
        <taxon>Burkholderiales</taxon>
        <taxon>Alcaligenaceae</taxon>
        <taxon>Orrella</taxon>
    </lineage>
</organism>
<dbReference type="InterPro" id="IPR025528">
    <property type="entry name" value="BrnA_antitoxin"/>
</dbReference>
<proteinExistence type="predicted"/>
<dbReference type="Proteomes" id="UP000831607">
    <property type="component" value="Chromosome"/>
</dbReference>
<dbReference type="Pfam" id="PF14384">
    <property type="entry name" value="BrnA_antitoxin"/>
    <property type="match status" value="1"/>
</dbReference>
<reference evidence="1 2" key="1">
    <citation type="submission" date="2020-11" db="EMBL/GenBank/DDBJ databases">
        <title>Algicoccus daihaiensis sp.nov., isolated from Daihai Lake in Inner Mongolia.</title>
        <authorList>
            <person name="Kai J."/>
        </authorList>
    </citation>
    <scope>NUCLEOTIDE SEQUENCE [LARGE SCALE GENOMIC DNA]</scope>
    <source>
        <strain evidence="2">f23</strain>
    </source>
</reference>
<protein>
    <submittedName>
        <fullName evidence="1">BrnA antitoxin family protein</fullName>
    </submittedName>
</protein>